<dbReference type="SUPFAM" id="SSF52540">
    <property type="entry name" value="P-loop containing nucleoside triphosphate hydrolases"/>
    <property type="match status" value="1"/>
</dbReference>
<name>H0R568_9ACTN</name>
<dbReference type="PANTHER" id="PTHR46743">
    <property type="entry name" value="TEICHOIC ACIDS EXPORT ATP-BINDING PROTEIN TAGH"/>
    <property type="match status" value="1"/>
</dbReference>
<dbReference type="EMBL" id="BAEH01000106">
    <property type="protein sequence ID" value="GAB20219.1"/>
    <property type="molecule type" value="Genomic_DNA"/>
</dbReference>
<keyword evidence="3" id="KW-0547">Nucleotide-binding</keyword>
<comment type="caution">
    <text evidence="7">The sequence shown here is derived from an EMBL/GenBank/DDBJ whole genome shotgun (WGS) entry which is preliminary data.</text>
</comment>
<dbReference type="InterPro" id="IPR003439">
    <property type="entry name" value="ABC_transporter-like_ATP-bd"/>
</dbReference>
<dbReference type="STRING" id="1077974.GOEFS_106_01170"/>
<dbReference type="SMART" id="SM00382">
    <property type="entry name" value="AAA"/>
    <property type="match status" value="1"/>
</dbReference>
<sequence length="308" mass="33317">MKHSILKSAALVDADKVRVDTWNACVDFPIFDAKTRSIKKSVLGKAGGVIGSTGSNLVVVEALRNINLHLEHGDRVGLVGHNGAGKSTLLRLLSGIYEPTRGACRVQGRVAPVFDLGVGMDPEISGYENIVIRGMFLGMSRKEMLRKTDEIAEFTELGDYLEMPLRTYSTGMRVRVALGVVTSIDPEILILDEGIGAVDADFMRKARVRLQALVERSGILVFASHSNEFLAQLCDRALWIDHGQIRMEGGIEEVVNAYEGPDAAARVRKVLANLEADDKARPNFVGSVSDAPEVGADETVEGKADSGE</sequence>
<dbReference type="GO" id="GO:0140359">
    <property type="term" value="F:ABC-type transporter activity"/>
    <property type="evidence" value="ECO:0007669"/>
    <property type="project" value="InterPro"/>
</dbReference>
<proteinExistence type="inferred from homology"/>
<accession>H0R568</accession>
<dbReference type="PROSITE" id="PS50893">
    <property type="entry name" value="ABC_TRANSPORTER_2"/>
    <property type="match status" value="1"/>
</dbReference>
<evidence type="ECO:0000313" key="8">
    <source>
        <dbReference type="Proteomes" id="UP000035034"/>
    </source>
</evidence>
<dbReference type="InterPro" id="IPR050683">
    <property type="entry name" value="Bact_Polysacc_Export_ATP-bd"/>
</dbReference>
<protein>
    <submittedName>
        <fullName evidence="7">Putative ABC transporter ATP-binding protein</fullName>
    </submittedName>
</protein>
<dbReference type="GO" id="GO:0016887">
    <property type="term" value="F:ATP hydrolysis activity"/>
    <property type="evidence" value="ECO:0007669"/>
    <property type="project" value="InterPro"/>
</dbReference>
<dbReference type="FunFam" id="3.40.50.300:FF:001260">
    <property type="entry name" value="Putative ABC transporter ATP-binding component"/>
    <property type="match status" value="1"/>
</dbReference>
<dbReference type="Proteomes" id="UP000035034">
    <property type="component" value="Unassembled WGS sequence"/>
</dbReference>
<dbReference type="InterPro" id="IPR027417">
    <property type="entry name" value="P-loop_NTPase"/>
</dbReference>
<gene>
    <name evidence="7" type="ORF">GOEFS_106_01170</name>
</gene>
<dbReference type="InterPro" id="IPR003593">
    <property type="entry name" value="AAA+_ATPase"/>
</dbReference>
<feature type="region of interest" description="Disordered" evidence="5">
    <location>
        <begin position="282"/>
        <end position="308"/>
    </location>
</feature>
<evidence type="ECO:0000313" key="7">
    <source>
        <dbReference type="EMBL" id="GAB20219.1"/>
    </source>
</evidence>
<reference evidence="7 8" key="1">
    <citation type="submission" date="2011-12" db="EMBL/GenBank/DDBJ databases">
        <title>Whole genome shotgun sequence of Gordonia effusa NBRC 100432.</title>
        <authorList>
            <person name="Yoshida I."/>
            <person name="Takarada H."/>
            <person name="Hosoyama A."/>
            <person name="Tsuchikane K."/>
            <person name="Katsumata H."/>
            <person name="Yamazaki S."/>
            <person name="Fujita N."/>
        </authorList>
    </citation>
    <scope>NUCLEOTIDE SEQUENCE [LARGE SCALE GENOMIC DNA]</scope>
    <source>
        <strain evidence="7 8">NBRC 100432</strain>
    </source>
</reference>
<dbReference type="AlphaFoldDB" id="H0R568"/>
<evidence type="ECO:0000256" key="1">
    <source>
        <dbReference type="ARBA" id="ARBA00005417"/>
    </source>
</evidence>
<dbReference type="eggNOG" id="COG1134">
    <property type="taxonomic scope" value="Bacteria"/>
</dbReference>
<keyword evidence="8" id="KW-1185">Reference proteome</keyword>
<dbReference type="GO" id="GO:0016020">
    <property type="term" value="C:membrane"/>
    <property type="evidence" value="ECO:0007669"/>
    <property type="project" value="InterPro"/>
</dbReference>
<comment type="similarity">
    <text evidence="1">Belongs to the ABC transporter superfamily.</text>
</comment>
<dbReference type="Pfam" id="PF00005">
    <property type="entry name" value="ABC_tran"/>
    <property type="match status" value="1"/>
</dbReference>
<keyword evidence="4 7" id="KW-0067">ATP-binding</keyword>
<dbReference type="InterPro" id="IPR015860">
    <property type="entry name" value="ABC_transpr_TagH-like"/>
</dbReference>
<evidence type="ECO:0000256" key="4">
    <source>
        <dbReference type="ARBA" id="ARBA00022840"/>
    </source>
</evidence>
<keyword evidence="2" id="KW-0813">Transport</keyword>
<feature type="domain" description="ABC transporter" evidence="6">
    <location>
        <begin position="33"/>
        <end position="267"/>
    </location>
</feature>
<evidence type="ECO:0000256" key="2">
    <source>
        <dbReference type="ARBA" id="ARBA00022448"/>
    </source>
</evidence>
<dbReference type="GO" id="GO:0005524">
    <property type="term" value="F:ATP binding"/>
    <property type="evidence" value="ECO:0007669"/>
    <property type="project" value="UniProtKB-KW"/>
</dbReference>
<evidence type="ECO:0000256" key="3">
    <source>
        <dbReference type="ARBA" id="ARBA00022741"/>
    </source>
</evidence>
<dbReference type="PANTHER" id="PTHR46743:SF2">
    <property type="entry name" value="TEICHOIC ACIDS EXPORT ATP-BINDING PROTEIN TAGH"/>
    <property type="match status" value="1"/>
</dbReference>
<dbReference type="RefSeq" id="WP_007319554.1">
    <property type="nucleotide sequence ID" value="NZ_BAEH01000106.1"/>
</dbReference>
<organism evidence="7 8">
    <name type="scientific">Gordonia effusa NBRC 100432</name>
    <dbReference type="NCBI Taxonomy" id="1077974"/>
    <lineage>
        <taxon>Bacteria</taxon>
        <taxon>Bacillati</taxon>
        <taxon>Actinomycetota</taxon>
        <taxon>Actinomycetes</taxon>
        <taxon>Mycobacteriales</taxon>
        <taxon>Gordoniaceae</taxon>
        <taxon>Gordonia</taxon>
    </lineage>
</organism>
<evidence type="ECO:0000259" key="6">
    <source>
        <dbReference type="PROSITE" id="PS50893"/>
    </source>
</evidence>
<dbReference type="CDD" id="cd03220">
    <property type="entry name" value="ABC_KpsT_Wzt"/>
    <property type="match status" value="1"/>
</dbReference>
<evidence type="ECO:0000256" key="5">
    <source>
        <dbReference type="SAM" id="MobiDB-lite"/>
    </source>
</evidence>
<dbReference type="Gene3D" id="3.40.50.300">
    <property type="entry name" value="P-loop containing nucleotide triphosphate hydrolases"/>
    <property type="match status" value="1"/>
</dbReference>